<evidence type="ECO:0000313" key="2">
    <source>
        <dbReference type="WBParaSite" id="MBELARI_LOCUS10019"/>
    </source>
</evidence>
<dbReference type="AlphaFoldDB" id="A0AAF3E7W7"/>
<sequence>MSYKDQERTWDRKSQQLEQVEACGELIDVLSTHVQSCVSELSKEKQISKVKMEDACLGFKSTLKDIEDKLDKVLDNLYLVSSAGYTQQSSNFETTQKMALIKSTERFLHEELRRMHDKHFACDSEMAELDPVDSSKISFSEFDPERFGEP</sequence>
<keyword evidence="1" id="KW-1185">Reference proteome</keyword>
<proteinExistence type="predicted"/>
<organism evidence="1 2">
    <name type="scientific">Mesorhabditis belari</name>
    <dbReference type="NCBI Taxonomy" id="2138241"/>
    <lineage>
        <taxon>Eukaryota</taxon>
        <taxon>Metazoa</taxon>
        <taxon>Ecdysozoa</taxon>
        <taxon>Nematoda</taxon>
        <taxon>Chromadorea</taxon>
        <taxon>Rhabditida</taxon>
        <taxon>Rhabditina</taxon>
        <taxon>Rhabditomorpha</taxon>
        <taxon>Rhabditoidea</taxon>
        <taxon>Rhabditidae</taxon>
        <taxon>Mesorhabditinae</taxon>
        <taxon>Mesorhabditis</taxon>
    </lineage>
</organism>
<reference evidence="2" key="1">
    <citation type="submission" date="2024-02" db="UniProtKB">
        <authorList>
            <consortium name="WormBaseParasite"/>
        </authorList>
    </citation>
    <scope>IDENTIFICATION</scope>
</reference>
<accession>A0AAF3E7W7</accession>
<dbReference type="WBParaSite" id="MBELARI_LOCUS10019">
    <property type="protein sequence ID" value="MBELARI_LOCUS10019"/>
    <property type="gene ID" value="MBELARI_LOCUS10019"/>
</dbReference>
<name>A0AAF3E7W7_9BILA</name>
<evidence type="ECO:0000313" key="1">
    <source>
        <dbReference type="Proteomes" id="UP000887575"/>
    </source>
</evidence>
<protein>
    <submittedName>
        <fullName evidence="2">Mediator complex subunit 11</fullName>
    </submittedName>
</protein>
<dbReference type="Proteomes" id="UP000887575">
    <property type="component" value="Unassembled WGS sequence"/>
</dbReference>